<dbReference type="GO" id="GO:0003700">
    <property type="term" value="F:DNA-binding transcription factor activity"/>
    <property type="evidence" value="ECO:0007669"/>
    <property type="project" value="InterPro"/>
</dbReference>
<dbReference type="PANTHER" id="PTHR30537">
    <property type="entry name" value="HTH-TYPE TRANSCRIPTIONAL REGULATOR"/>
    <property type="match status" value="1"/>
</dbReference>
<dbReference type="Pfam" id="PF03466">
    <property type="entry name" value="LysR_substrate"/>
    <property type="match status" value="1"/>
</dbReference>
<comment type="similarity">
    <text evidence="1">Belongs to the LysR transcriptional regulatory family.</text>
</comment>
<dbReference type="EMBL" id="RFLX01000018">
    <property type="protein sequence ID" value="RMI19549.1"/>
    <property type="molecule type" value="Genomic_DNA"/>
</dbReference>
<dbReference type="InterPro" id="IPR058163">
    <property type="entry name" value="LysR-type_TF_proteobact-type"/>
</dbReference>
<reference evidence="6 9" key="1">
    <citation type="submission" date="2018-09" db="EMBL/GenBank/DDBJ databases">
        <title>Roseomonas sp. nov., isolated from feces of Tibetan antelopes in the Qinghai-Tibet plateau, China.</title>
        <authorList>
            <person name="Tian Z."/>
        </authorList>
    </citation>
    <scope>NUCLEOTIDE SEQUENCE [LARGE SCALE GENOMIC DNA]</scope>
    <source>
        <strain evidence="7 8">Z23</strain>
        <strain evidence="6 9">Z24</strain>
    </source>
</reference>
<protein>
    <submittedName>
        <fullName evidence="6">LysR family transcriptional regulator</fullName>
    </submittedName>
</protein>
<dbReference type="OrthoDB" id="7333438at2"/>
<dbReference type="InterPro" id="IPR005119">
    <property type="entry name" value="LysR_subst-bd"/>
</dbReference>
<dbReference type="Pfam" id="PF00126">
    <property type="entry name" value="HTH_1"/>
    <property type="match status" value="1"/>
</dbReference>
<evidence type="ECO:0000259" key="5">
    <source>
        <dbReference type="PROSITE" id="PS50931"/>
    </source>
</evidence>
<dbReference type="InterPro" id="IPR036390">
    <property type="entry name" value="WH_DNA-bd_sf"/>
</dbReference>
<dbReference type="GO" id="GO:0043565">
    <property type="term" value="F:sequence-specific DNA binding"/>
    <property type="evidence" value="ECO:0007669"/>
    <property type="project" value="TreeGrafter"/>
</dbReference>
<evidence type="ECO:0000256" key="4">
    <source>
        <dbReference type="ARBA" id="ARBA00023163"/>
    </source>
</evidence>
<evidence type="ECO:0000313" key="9">
    <source>
        <dbReference type="Proteomes" id="UP000278036"/>
    </source>
</evidence>
<dbReference type="Gene3D" id="1.10.10.10">
    <property type="entry name" value="Winged helix-like DNA-binding domain superfamily/Winged helix DNA-binding domain"/>
    <property type="match status" value="1"/>
</dbReference>
<dbReference type="AlphaFoldDB" id="A0A3A9JHK0"/>
<dbReference type="EMBL" id="RAQU01000006">
    <property type="protein sequence ID" value="RKK06032.1"/>
    <property type="molecule type" value="Genomic_DNA"/>
</dbReference>
<dbReference type="Proteomes" id="UP000278036">
    <property type="component" value="Unassembled WGS sequence"/>
</dbReference>
<evidence type="ECO:0000256" key="3">
    <source>
        <dbReference type="ARBA" id="ARBA00023125"/>
    </source>
</evidence>
<keyword evidence="8" id="KW-1185">Reference proteome</keyword>
<dbReference type="Proteomes" id="UP000274097">
    <property type="component" value="Unassembled WGS sequence"/>
</dbReference>
<dbReference type="PANTHER" id="PTHR30537:SF3">
    <property type="entry name" value="TRANSCRIPTIONAL REGULATORY PROTEIN"/>
    <property type="match status" value="1"/>
</dbReference>
<evidence type="ECO:0000256" key="2">
    <source>
        <dbReference type="ARBA" id="ARBA00023015"/>
    </source>
</evidence>
<dbReference type="InParanoid" id="A0A3A9JHK0"/>
<feature type="domain" description="HTH lysR-type" evidence="5">
    <location>
        <begin position="8"/>
        <end position="65"/>
    </location>
</feature>
<evidence type="ECO:0000313" key="6">
    <source>
        <dbReference type="EMBL" id="RKK06032.1"/>
    </source>
</evidence>
<keyword evidence="2" id="KW-0805">Transcription regulation</keyword>
<organism evidence="6 9">
    <name type="scientific">Teichococcus wenyumeiae</name>
    <dbReference type="NCBI Taxonomy" id="2478470"/>
    <lineage>
        <taxon>Bacteria</taxon>
        <taxon>Pseudomonadati</taxon>
        <taxon>Pseudomonadota</taxon>
        <taxon>Alphaproteobacteria</taxon>
        <taxon>Acetobacterales</taxon>
        <taxon>Roseomonadaceae</taxon>
        <taxon>Roseomonas</taxon>
    </lineage>
</organism>
<comment type="caution">
    <text evidence="6">The sequence shown here is derived from an EMBL/GenBank/DDBJ whole genome shotgun (WGS) entry which is preliminary data.</text>
</comment>
<accession>A0A3A9JHK0</accession>
<dbReference type="Gene3D" id="3.40.190.290">
    <property type="match status" value="1"/>
</dbReference>
<evidence type="ECO:0000313" key="8">
    <source>
        <dbReference type="Proteomes" id="UP000274097"/>
    </source>
</evidence>
<dbReference type="SUPFAM" id="SSF46785">
    <property type="entry name" value="Winged helix' DNA-binding domain"/>
    <property type="match status" value="1"/>
</dbReference>
<dbReference type="InterPro" id="IPR000847">
    <property type="entry name" value="LysR_HTH_N"/>
</dbReference>
<name>A0A3A9JHK0_9PROT</name>
<evidence type="ECO:0000256" key="1">
    <source>
        <dbReference type="ARBA" id="ARBA00009437"/>
    </source>
</evidence>
<dbReference type="InterPro" id="IPR036388">
    <property type="entry name" value="WH-like_DNA-bd_sf"/>
</dbReference>
<keyword evidence="4" id="KW-0804">Transcription</keyword>
<dbReference type="GO" id="GO:0006351">
    <property type="term" value="P:DNA-templated transcription"/>
    <property type="evidence" value="ECO:0007669"/>
    <property type="project" value="TreeGrafter"/>
</dbReference>
<dbReference type="SUPFAM" id="SSF53850">
    <property type="entry name" value="Periplasmic binding protein-like II"/>
    <property type="match status" value="1"/>
</dbReference>
<keyword evidence="3" id="KW-0238">DNA-binding</keyword>
<sequence>MKDAVKTLAWDDFRLIKAVAEARNLPAAAASLDVNHSTVFRRLRQIEAMLGFPLFERHRSGYVLTQAGEEVAALAARVDEDITAVTRRLAGQAPAPAGEVRIATSDSLLTDLLMPMLARFRLAHPAIRLDIATGNAALNLSRRDADLAIRATDAPPETLVGRRMARIAWALYGTAAAVPAPADLLAEGQWLSLLDSLGQLKAARFLRRQVPPERIACKFDSVHALGQAVEAGLGLAHLPCFLGDTRPGLRRLAPPEPDFAADLWLLTHPDLRHTPRIRTLMDALAAEIARMQPLIEGQRPLVMES</sequence>
<dbReference type="RefSeq" id="WP_120636511.1">
    <property type="nucleotide sequence ID" value="NZ_RAQU01000006.1"/>
</dbReference>
<proteinExistence type="inferred from homology"/>
<evidence type="ECO:0000313" key="7">
    <source>
        <dbReference type="EMBL" id="RMI19549.1"/>
    </source>
</evidence>
<gene>
    <name evidence="6" type="ORF">D6Z83_01245</name>
    <name evidence="7" type="ORF">EBE87_19775</name>
</gene>
<dbReference type="PROSITE" id="PS50931">
    <property type="entry name" value="HTH_LYSR"/>
    <property type="match status" value="1"/>
</dbReference>